<dbReference type="GO" id="GO:0000785">
    <property type="term" value="C:chromatin"/>
    <property type="evidence" value="ECO:0007669"/>
    <property type="project" value="UniProtKB-ARBA"/>
</dbReference>
<dbReference type="SMART" id="SM00249">
    <property type="entry name" value="PHD"/>
    <property type="match status" value="1"/>
</dbReference>
<feature type="binding site" evidence="8">
    <location>
        <position position="132"/>
    </location>
    <ligand>
        <name>Zn(2+)</name>
        <dbReference type="ChEBI" id="CHEBI:29105"/>
        <label>2</label>
    </ligand>
</feature>
<dbReference type="GO" id="GO:0008270">
    <property type="term" value="F:zinc ion binding"/>
    <property type="evidence" value="ECO:0007669"/>
    <property type="project" value="UniProtKB-KW"/>
</dbReference>
<dbReference type="AlphaFoldDB" id="A0A1E4TMG0"/>
<keyword evidence="12" id="KW-1185">Reference proteome</keyword>
<evidence type="ECO:0000256" key="7">
    <source>
        <dbReference type="PIRSR" id="PIRSR628651-50"/>
    </source>
</evidence>
<keyword evidence="6" id="KW-0539">Nucleus</keyword>
<evidence type="ECO:0000256" key="3">
    <source>
        <dbReference type="ARBA" id="ARBA00022723"/>
    </source>
</evidence>
<feature type="binding site" evidence="8">
    <location>
        <position position="121"/>
    </location>
    <ligand>
        <name>Zn(2+)</name>
        <dbReference type="ChEBI" id="CHEBI:29105"/>
        <label>1</label>
    </ligand>
</feature>
<dbReference type="PROSITE" id="PS50016">
    <property type="entry name" value="ZF_PHD_2"/>
    <property type="match status" value="1"/>
</dbReference>
<keyword evidence="4 9" id="KW-0863">Zinc-finger</keyword>
<evidence type="ECO:0000256" key="2">
    <source>
        <dbReference type="ARBA" id="ARBA00010210"/>
    </source>
</evidence>
<dbReference type="GO" id="GO:0005634">
    <property type="term" value="C:nucleus"/>
    <property type="evidence" value="ECO:0007669"/>
    <property type="project" value="UniProtKB-SubCell"/>
</dbReference>
<feature type="binding site" evidence="8">
    <location>
        <position position="146"/>
    </location>
    <ligand>
        <name>Zn(2+)</name>
        <dbReference type="ChEBI" id="CHEBI:29105"/>
        <label>1</label>
    </ligand>
</feature>
<feature type="binding site" evidence="8">
    <location>
        <position position="160"/>
    </location>
    <ligand>
        <name>Zn(2+)</name>
        <dbReference type="ChEBI" id="CHEBI:29105"/>
        <label>2</label>
    </ligand>
</feature>
<evidence type="ECO:0000313" key="11">
    <source>
        <dbReference type="EMBL" id="ODV92931.1"/>
    </source>
</evidence>
<reference evidence="12" key="1">
    <citation type="submission" date="2016-02" db="EMBL/GenBank/DDBJ databases">
        <title>Comparative genomics of biotechnologically important yeasts.</title>
        <authorList>
            <consortium name="DOE Joint Genome Institute"/>
            <person name="Riley R."/>
            <person name="Haridas S."/>
            <person name="Wolfe K.H."/>
            <person name="Lopes M.R."/>
            <person name="Hittinger C.T."/>
            <person name="Goker M."/>
            <person name="Salamov A."/>
            <person name="Wisecaver J."/>
            <person name="Long T.M."/>
            <person name="Aerts A.L."/>
            <person name="Barry K."/>
            <person name="Choi C."/>
            <person name="Clum A."/>
            <person name="Coughlan A.Y."/>
            <person name="Deshpande S."/>
            <person name="Douglass A.P."/>
            <person name="Hanson S.J."/>
            <person name="Klenk H.-P."/>
            <person name="Labutti K."/>
            <person name="Lapidus A."/>
            <person name="Lindquist E."/>
            <person name="Lipzen A."/>
            <person name="Meier-Kolthoff J.P."/>
            <person name="Ohm R.A."/>
            <person name="Otillar R.P."/>
            <person name="Pangilinan J."/>
            <person name="Peng Y."/>
            <person name="Rokas A."/>
            <person name="Rosa C.A."/>
            <person name="Scheuner C."/>
            <person name="Sibirny A.A."/>
            <person name="Slot J.C."/>
            <person name="Stielow J.B."/>
            <person name="Sun H."/>
            <person name="Kurtzman C.P."/>
            <person name="Blackwell M."/>
            <person name="Jeffries T.W."/>
            <person name="Grigoriev I.V."/>
        </authorList>
    </citation>
    <scope>NUCLEOTIDE SEQUENCE [LARGE SCALE GENOMIC DNA]</scope>
    <source>
        <strain evidence="12">NRRL Y-17796</strain>
    </source>
</reference>
<feature type="site" description="Histone H3K4me3 binding" evidence="7">
    <location>
        <position position="118"/>
    </location>
</feature>
<dbReference type="SUPFAM" id="SSF57903">
    <property type="entry name" value="FYVE/PHD zinc finger"/>
    <property type="match status" value="1"/>
</dbReference>
<dbReference type="InterPro" id="IPR001965">
    <property type="entry name" value="Znf_PHD"/>
</dbReference>
<dbReference type="EMBL" id="KV453841">
    <property type="protein sequence ID" value="ODV92931.1"/>
    <property type="molecule type" value="Genomic_DNA"/>
</dbReference>
<evidence type="ECO:0000256" key="6">
    <source>
        <dbReference type="ARBA" id="ARBA00023242"/>
    </source>
</evidence>
<dbReference type="PANTHER" id="PTHR10333">
    <property type="entry name" value="INHIBITOR OF GROWTH PROTEIN"/>
    <property type="match status" value="1"/>
</dbReference>
<dbReference type="Proteomes" id="UP000095023">
    <property type="component" value="Unassembled WGS sequence"/>
</dbReference>
<evidence type="ECO:0000256" key="1">
    <source>
        <dbReference type="ARBA" id="ARBA00004123"/>
    </source>
</evidence>
<dbReference type="OrthoDB" id="5411773at2759"/>
<accession>A0A1E4TMG0</accession>
<dbReference type="InterPro" id="IPR011011">
    <property type="entry name" value="Znf_FYVE_PHD"/>
</dbReference>
<protein>
    <recommendedName>
        <fullName evidence="10">PHD-type domain-containing protein</fullName>
    </recommendedName>
</protein>
<evidence type="ECO:0000313" key="12">
    <source>
        <dbReference type="Proteomes" id="UP000095023"/>
    </source>
</evidence>
<proteinExistence type="inferred from homology"/>
<feature type="binding site" evidence="8">
    <location>
        <position position="137"/>
    </location>
    <ligand>
        <name>Zn(2+)</name>
        <dbReference type="ChEBI" id="CHEBI:29105"/>
        <label>2</label>
    </ligand>
</feature>
<dbReference type="InterPro" id="IPR013083">
    <property type="entry name" value="Znf_RING/FYVE/PHD"/>
</dbReference>
<comment type="subcellular location">
    <subcellularLocation>
        <location evidence="1">Nucleus</location>
    </subcellularLocation>
</comment>
<gene>
    <name evidence="11" type="ORF">CANCADRAFT_1529</name>
</gene>
<dbReference type="PROSITE" id="PS01359">
    <property type="entry name" value="ZF_PHD_1"/>
    <property type="match status" value="1"/>
</dbReference>
<dbReference type="Pfam" id="PF00628">
    <property type="entry name" value="PHD"/>
    <property type="match status" value="1"/>
</dbReference>
<dbReference type="Gene3D" id="3.30.40.10">
    <property type="entry name" value="Zinc/RING finger domain, C3HC4 (zinc finger)"/>
    <property type="match status" value="1"/>
</dbReference>
<name>A0A1E4TMG0_9ASCO</name>
<dbReference type="InterPro" id="IPR019787">
    <property type="entry name" value="Znf_PHD-finger"/>
</dbReference>
<dbReference type="InterPro" id="IPR028651">
    <property type="entry name" value="ING_fam"/>
</dbReference>
<dbReference type="CDD" id="cd15505">
    <property type="entry name" value="PHD_ING"/>
    <property type="match status" value="1"/>
</dbReference>
<feature type="site" description="Histone H3K4me3 binding" evidence="7">
    <location>
        <position position="141"/>
    </location>
</feature>
<evidence type="ECO:0000256" key="4">
    <source>
        <dbReference type="ARBA" id="ARBA00022771"/>
    </source>
</evidence>
<comment type="similarity">
    <text evidence="2">Belongs to the ING family.</text>
</comment>
<keyword evidence="3 8" id="KW-0479">Metal-binding</keyword>
<feature type="domain" description="PHD-type" evidence="10">
    <location>
        <begin position="116"/>
        <end position="166"/>
    </location>
</feature>
<feature type="site" description="Histone H3K4me3 binding" evidence="7">
    <location>
        <position position="133"/>
    </location>
</feature>
<dbReference type="InterPro" id="IPR019786">
    <property type="entry name" value="Zinc_finger_PHD-type_CS"/>
</dbReference>
<keyword evidence="5 8" id="KW-0862">Zinc</keyword>
<feature type="binding site" evidence="8">
    <location>
        <position position="163"/>
    </location>
    <ligand>
        <name>Zn(2+)</name>
        <dbReference type="ChEBI" id="CHEBI:29105"/>
        <label>2</label>
    </ligand>
</feature>
<feature type="binding site" evidence="8">
    <location>
        <position position="119"/>
    </location>
    <ligand>
        <name>Zn(2+)</name>
        <dbReference type="ChEBI" id="CHEBI:29105"/>
        <label>1</label>
    </ligand>
</feature>
<evidence type="ECO:0000259" key="10">
    <source>
        <dbReference type="PROSITE" id="PS50016"/>
    </source>
</evidence>
<evidence type="ECO:0000256" key="9">
    <source>
        <dbReference type="PROSITE-ProRule" id="PRU00146"/>
    </source>
</evidence>
<sequence>MLLVKTVDEEISRLSIERRNTAQKIKNRSEDAQLRSELRAITQRINTLRSTSILESENIKAKCGLAAEMVQQELRWTEDQLREHKKGNIVDPPSSISRVTTRTLRARAPSTLEANESYCLCGQGSYGEMVACDYPKCKREWFHLECVGLKSAPTTKKWYCPECKHKAQKQKKQRKR</sequence>
<feature type="binding site" evidence="8">
    <location>
        <position position="143"/>
    </location>
    <ligand>
        <name>Zn(2+)</name>
        <dbReference type="ChEBI" id="CHEBI:29105"/>
        <label>1</label>
    </ligand>
</feature>
<evidence type="ECO:0000256" key="8">
    <source>
        <dbReference type="PIRSR" id="PIRSR628651-51"/>
    </source>
</evidence>
<evidence type="ECO:0000256" key="5">
    <source>
        <dbReference type="ARBA" id="ARBA00022833"/>
    </source>
</evidence>
<feature type="site" description="Histone H3K4me3 binding" evidence="7">
    <location>
        <position position="129"/>
    </location>
</feature>
<organism evidence="11 12">
    <name type="scientific">Tortispora caseinolytica NRRL Y-17796</name>
    <dbReference type="NCBI Taxonomy" id="767744"/>
    <lineage>
        <taxon>Eukaryota</taxon>
        <taxon>Fungi</taxon>
        <taxon>Dikarya</taxon>
        <taxon>Ascomycota</taxon>
        <taxon>Saccharomycotina</taxon>
        <taxon>Trigonopsidomycetes</taxon>
        <taxon>Trigonopsidales</taxon>
        <taxon>Trigonopsidaceae</taxon>
        <taxon>Tortispora</taxon>
    </lineage>
</organism>